<reference evidence="4" key="1">
    <citation type="journal article" date="2019" name="Int. J. Syst. Evol. Microbiol.">
        <title>The Global Catalogue of Microorganisms (GCM) 10K type strain sequencing project: providing services to taxonomists for standard genome sequencing and annotation.</title>
        <authorList>
            <consortium name="The Broad Institute Genomics Platform"/>
            <consortium name="The Broad Institute Genome Sequencing Center for Infectious Disease"/>
            <person name="Wu L."/>
            <person name="Ma J."/>
        </authorList>
    </citation>
    <scope>NUCLEOTIDE SEQUENCE [LARGE SCALE GENOMIC DNA]</scope>
    <source>
        <strain evidence="4">JCM 16548</strain>
    </source>
</reference>
<keyword evidence="1" id="KW-0472">Membrane</keyword>
<accession>A0ABP7DPF3</accession>
<dbReference type="InterPro" id="IPR016047">
    <property type="entry name" value="M23ase_b-sheet_dom"/>
</dbReference>
<dbReference type="InterPro" id="IPR011055">
    <property type="entry name" value="Dup_hybrid_motif"/>
</dbReference>
<evidence type="ECO:0000313" key="3">
    <source>
        <dbReference type="EMBL" id="GAA3707253.1"/>
    </source>
</evidence>
<dbReference type="SUPFAM" id="SSF51261">
    <property type="entry name" value="Duplicated hybrid motif"/>
    <property type="match status" value="1"/>
</dbReference>
<dbReference type="Pfam" id="PF01551">
    <property type="entry name" value="Peptidase_M23"/>
    <property type="match status" value="1"/>
</dbReference>
<protein>
    <recommendedName>
        <fullName evidence="2">M23ase beta-sheet core domain-containing protein</fullName>
    </recommendedName>
</protein>
<feature type="domain" description="M23ase beta-sheet core" evidence="2">
    <location>
        <begin position="77"/>
        <end position="195"/>
    </location>
</feature>
<keyword evidence="1" id="KW-1133">Transmembrane helix</keyword>
<name>A0ABP7DPF3_9ACTN</name>
<proteinExistence type="predicted"/>
<dbReference type="EMBL" id="BAAAYX010000011">
    <property type="protein sequence ID" value="GAA3707253.1"/>
    <property type="molecule type" value="Genomic_DNA"/>
</dbReference>
<organism evidence="3 4">
    <name type="scientific">Microlunatus aurantiacus</name>
    <dbReference type="NCBI Taxonomy" id="446786"/>
    <lineage>
        <taxon>Bacteria</taxon>
        <taxon>Bacillati</taxon>
        <taxon>Actinomycetota</taxon>
        <taxon>Actinomycetes</taxon>
        <taxon>Propionibacteriales</taxon>
        <taxon>Propionibacteriaceae</taxon>
        <taxon>Microlunatus</taxon>
    </lineage>
</organism>
<dbReference type="PANTHER" id="PTHR21666:SF270">
    <property type="entry name" value="MUREIN HYDROLASE ACTIVATOR ENVC"/>
    <property type="match status" value="1"/>
</dbReference>
<gene>
    <name evidence="3" type="ORF">GCM10022204_26440</name>
</gene>
<feature type="transmembrane region" description="Helical" evidence="1">
    <location>
        <begin position="20"/>
        <end position="42"/>
    </location>
</feature>
<dbReference type="PANTHER" id="PTHR21666">
    <property type="entry name" value="PEPTIDASE-RELATED"/>
    <property type="match status" value="1"/>
</dbReference>
<keyword evidence="4" id="KW-1185">Reference proteome</keyword>
<comment type="caution">
    <text evidence="3">The sequence shown here is derived from an EMBL/GenBank/DDBJ whole genome shotgun (WGS) entry which is preliminary data.</text>
</comment>
<dbReference type="RefSeq" id="WP_344812853.1">
    <property type="nucleotide sequence ID" value="NZ_BAAAYX010000011.1"/>
</dbReference>
<sequence>MTSALVDPSTDKPATRRPVWLIPLVGLLSTVVVLGGVGLAIWNHQLTTWSPPIADTYPPGCGFNGVGCPTRSLVPRQHQGLDYPAPAGTPVTAVHAGTVTRSESITGASSCEALPSCGGPELTGYGNLVVIDLAGGDRIQALYAHLTERHVAVGDTVHAGEVIGTVGYQGNVAPLGPDGAHLHFAITQDGRSVDPAAFLRSKAIRA</sequence>
<dbReference type="Proteomes" id="UP001500051">
    <property type="component" value="Unassembled WGS sequence"/>
</dbReference>
<dbReference type="Gene3D" id="2.70.70.10">
    <property type="entry name" value="Glucose Permease (Domain IIA)"/>
    <property type="match status" value="1"/>
</dbReference>
<keyword evidence="1" id="KW-0812">Transmembrane</keyword>
<evidence type="ECO:0000256" key="1">
    <source>
        <dbReference type="SAM" id="Phobius"/>
    </source>
</evidence>
<evidence type="ECO:0000259" key="2">
    <source>
        <dbReference type="Pfam" id="PF01551"/>
    </source>
</evidence>
<dbReference type="InterPro" id="IPR050570">
    <property type="entry name" value="Cell_wall_metabolism_enzyme"/>
</dbReference>
<evidence type="ECO:0000313" key="4">
    <source>
        <dbReference type="Proteomes" id="UP001500051"/>
    </source>
</evidence>
<dbReference type="CDD" id="cd12797">
    <property type="entry name" value="M23_peptidase"/>
    <property type="match status" value="1"/>
</dbReference>